<evidence type="ECO:0000256" key="1">
    <source>
        <dbReference type="SAM" id="MobiDB-lite"/>
    </source>
</evidence>
<feature type="region of interest" description="Disordered" evidence="1">
    <location>
        <begin position="1"/>
        <end position="27"/>
    </location>
</feature>
<protein>
    <submittedName>
        <fullName evidence="2">Uncharacterized protein</fullName>
    </submittedName>
</protein>
<reference evidence="3" key="1">
    <citation type="submission" date="2013-09" db="EMBL/GenBank/DDBJ databases">
        <title>Corchorus olitorius genome sequencing.</title>
        <authorList>
            <person name="Alam M."/>
            <person name="Haque M.S."/>
            <person name="Islam M.S."/>
            <person name="Emdad E.M."/>
            <person name="Islam M.M."/>
            <person name="Ahmed B."/>
            <person name="Halim A."/>
            <person name="Hossen Q.M.M."/>
            <person name="Hossain M.Z."/>
            <person name="Ahmed R."/>
            <person name="Khan M.M."/>
            <person name="Islam R."/>
            <person name="Rashid M.M."/>
            <person name="Khan S.A."/>
            <person name="Rahman M.S."/>
            <person name="Alam M."/>
            <person name="Yahiya A.S."/>
            <person name="Khan M.S."/>
            <person name="Azam M.S."/>
            <person name="Haque T."/>
            <person name="Lashkar M.Z.H."/>
            <person name="Akhand A.I."/>
            <person name="Morshed G."/>
            <person name="Roy S."/>
            <person name="Uddin K.S."/>
            <person name="Rabeya T."/>
            <person name="Hossain A.S."/>
            <person name="Chowdhury A."/>
            <person name="Snigdha A.R."/>
            <person name="Mortoza M.S."/>
            <person name="Matin S.A."/>
            <person name="Hoque S.M.E."/>
            <person name="Islam M.K."/>
            <person name="Roy D.K."/>
            <person name="Haider R."/>
            <person name="Moosa M.M."/>
            <person name="Elias S.M."/>
            <person name="Hasan A.M."/>
            <person name="Jahan S."/>
            <person name="Shafiuddin M."/>
            <person name="Mahmood N."/>
            <person name="Shommy N.S."/>
        </authorList>
    </citation>
    <scope>NUCLEOTIDE SEQUENCE [LARGE SCALE GENOMIC DNA]</scope>
    <source>
        <strain evidence="3">cv. O-4</strain>
    </source>
</reference>
<dbReference type="EMBL" id="AWUE01018360">
    <property type="protein sequence ID" value="OMO80979.1"/>
    <property type="molecule type" value="Genomic_DNA"/>
</dbReference>
<feature type="compositionally biased region" description="Basic residues" evidence="1">
    <location>
        <begin position="1"/>
        <end position="10"/>
    </location>
</feature>
<accession>A0A1R3IEG4</accession>
<proteinExistence type="predicted"/>
<sequence length="348" mass="38805">MRRLKGHAHLRQRDSHYQKNPTNSSKNGKHFRVCRLAAINSFDLIAILIHPYGYAHSPLLISPSSMYYIEGKMNESSPTSYHSPIGISLLTHHPNPGSSQWPILFRGRCQTVIHRSDETLPTLKLYPFANRQSDRLVAYMSGSTRLCKMRHLRVVQMLHPQLLKMVFLASSFLFASPWQHFFPAATEGLVGYKDKGLAMDSCCEKLLPRAKDSSSVGLDGRVPESAYSIGGFKTIELEYLLVEKGCCSQVSSVSAGLIVVDQVSRPSADVAESLPSPLLKKGIVTARTRKLLTEPTSGKSIGEEISGQEQIGKESGSPTMRAIELAWKIEQRRERRRSGCRRTGMLTH</sequence>
<dbReference type="Proteomes" id="UP000187203">
    <property type="component" value="Unassembled WGS sequence"/>
</dbReference>
<dbReference type="AlphaFoldDB" id="A0A1R3IEG4"/>
<evidence type="ECO:0000313" key="2">
    <source>
        <dbReference type="EMBL" id="OMO80979.1"/>
    </source>
</evidence>
<evidence type="ECO:0000313" key="3">
    <source>
        <dbReference type="Proteomes" id="UP000187203"/>
    </source>
</evidence>
<comment type="caution">
    <text evidence="2">The sequence shown here is derived from an EMBL/GenBank/DDBJ whole genome shotgun (WGS) entry which is preliminary data.</text>
</comment>
<name>A0A1R3IEG4_9ROSI</name>
<gene>
    <name evidence="2" type="ORF">COLO4_23821</name>
</gene>
<organism evidence="2 3">
    <name type="scientific">Corchorus olitorius</name>
    <dbReference type="NCBI Taxonomy" id="93759"/>
    <lineage>
        <taxon>Eukaryota</taxon>
        <taxon>Viridiplantae</taxon>
        <taxon>Streptophyta</taxon>
        <taxon>Embryophyta</taxon>
        <taxon>Tracheophyta</taxon>
        <taxon>Spermatophyta</taxon>
        <taxon>Magnoliopsida</taxon>
        <taxon>eudicotyledons</taxon>
        <taxon>Gunneridae</taxon>
        <taxon>Pentapetalae</taxon>
        <taxon>rosids</taxon>
        <taxon>malvids</taxon>
        <taxon>Malvales</taxon>
        <taxon>Malvaceae</taxon>
        <taxon>Grewioideae</taxon>
        <taxon>Apeibeae</taxon>
        <taxon>Corchorus</taxon>
    </lineage>
</organism>
<keyword evidence="3" id="KW-1185">Reference proteome</keyword>